<evidence type="ECO:0000313" key="2">
    <source>
        <dbReference type="Proteomes" id="UP001177021"/>
    </source>
</evidence>
<organism evidence="1 2">
    <name type="scientific">Trifolium pratense</name>
    <name type="common">Red clover</name>
    <dbReference type="NCBI Taxonomy" id="57577"/>
    <lineage>
        <taxon>Eukaryota</taxon>
        <taxon>Viridiplantae</taxon>
        <taxon>Streptophyta</taxon>
        <taxon>Embryophyta</taxon>
        <taxon>Tracheophyta</taxon>
        <taxon>Spermatophyta</taxon>
        <taxon>Magnoliopsida</taxon>
        <taxon>eudicotyledons</taxon>
        <taxon>Gunneridae</taxon>
        <taxon>Pentapetalae</taxon>
        <taxon>rosids</taxon>
        <taxon>fabids</taxon>
        <taxon>Fabales</taxon>
        <taxon>Fabaceae</taxon>
        <taxon>Papilionoideae</taxon>
        <taxon>50 kb inversion clade</taxon>
        <taxon>NPAAA clade</taxon>
        <taxon>Hologalegina</taxon>
        <taxon>IRL clade</taxon>
        <taxon>Trifolieae</taxon>
        <taxon>Trifolium</taxon>
    </lineage>
</organism>
<name>A0ACB0IVJ9_TRIPR</name>
<dbReference type="EMBL" id="CASHSV030000002">
    <property type="protein sequence ID" value="CAJ2635930.1"/>
    <property type="molecule type" value="Genomic_DNA"/>
</dbReference>
<gene>
    <name evidence="1" type="ORF">MILVUS5_LOCUS6520</name>
</gene>
<evidence type="ECO:0000313" key="1">
    <source>
        <dbReference type="EMBL" id="CAJ2635930.1"/>
    </source>
</evidence>
<reference evidence="1" key="1">
    <citation type="submission" date="2023-10" db="EMBL/GenBank/DDBJ databases">
        <authorList>
            <person name="Rodriguez Cubillos JULIANA M."/>
            <person name="De Vega J."/>
        </authorList>
    </citation>
    <scope>NUCLEOTIDE SEQUENCE</scope>
</reference>
<comment type="caution">
    <text evidence="1">The sequence shown here is derived from an EMBL/GenBank/DDBJ whole genome shotgun (WGS) entry which is preliminary data.</text>
</comment>
<sequence>MNTRNDIDDKMKAASLEGDVNLLYKLIEEDPYVLEYIDLIPFVETPLHIAASIGHLQFATEIMRLKPSFAWKLNQQGFCPIHLAMQNNQKKTVLRFVDINKELVRIKGREGLTPLHLASQNGEIDLLANFLLVCPNSIEDVTMRGETALHIAVKNNQYEALHVLVGWLKTTRQRGAREREKLILNCKDETGNTILHISALNNDSKALQLLLKSKIDLKAKNLENSTALDIAGSAEIKGILLSFGAKPSSKVKDALTLEDKLRSNVTFMEKILIYILRIRKDISEEQRNAFLIVATLIATATYQSALSPPGGVYQGNAGDNNNVTNTTSKEIGKSVMSQGDFFTLSILNTLSLLLSTMTIYLLTPSGLVGGLLFLPIFWFAYCYVYNMRLISPTSTTKTFNLVMVQVFNFLYSFVYWSFFIMYRRLKMYGKNREIKMMNRIGGNNW</sequence>
<protein>
    <submittedName>
        <fullName evidence="1">Uncharacterized protein</fullName>
    </submittedName>
</protein>
<keyword evidence="2" id="KW-1185">Reference proteome</keyword>
<accession>A0ACB0IVJ9</accession>
<proteinExistence type="predicted"/>
<dbReference type="Proteomes" id="UP001177021">
    <property type="component" value="Unassembled WGS sequence"/>
</dbReference>